<accession>A0A7W9GSA6</accession>
<dbReference type="EMBL" id="JACHMM010000001">
    <property type="protein sequence ID" value="MBB5788806.1"/>
    <property type="molecule type" value="Genomic_DNA"/>
</dbReference>
<dbReference type="AlphaFoldDB" id="A0A7W9GSA6"/>
<evidence type="ECO:0000256" key="1">
    <source>
        <dbReference type="SAM" id="MobiDB-lite"/>
    </source>
</evidence>
<dbReference type="Proteomes" id="UP000542813">
    <property type="component" value="Unassembled WGS sequence"/>
</dbReference>
<evidence type="ECO:0000313" key="2">
    <source>
        <dbReference type="EMBL" id="MBB5788806.1"/>
    </source>
</evidence>
<feature type="compositionally biased region" description="Polar residues" evidence="1">
    <location>
        <begin position="803"/>
        <end position="815"/>
    </location>
</feature>
<reference evidence="2 3" key="1">
    <citation type="submission" date="2020-08" db="EMBL/GenBank/DDBJ databases">
        <title>Sequencing the genomes of 1000 actinobacteria strains.</title>
        <authorList>
            <person name="Klenk H.-P."/>
        </authorList>
    </citation>
    <scope>NUCLEOTIDE SEQUENCE [LARGE SCALE GENOMIC DNA]</scope>
    <source>
        <strain evidence="2 3">DSM 102122</strain>
    </source>
</reference>
<organism evidence="2 3">
    <name type="scientific">Jiangella mangrovi</name>
    <dbReference type="NCBI Taxonomy" id="1524084"/>
    <lineage>
        <taxon>Bacteria</taxon>
        <taxon>Bacillati</taxon>
        <taxon>Actinomycetota</taxon>
        <taxon>Actinomycetes</taxon>
        <taxon>Jiangellales</taxon>
        <taxon>Jiangellaceae</taxon>
        <taxon>Jiangella</taxon>
    </lineage>
</organism>
<proteinExistence type="predicted"/>
<dbReference type="RefSeq" id="WP_184823706.1">
    <property type="nucleotide sequence ID" value="NZ_JACHMM010000001.1"/>
</dbReference>
<evidence type="ECO:0008006" key="4">
    <source>
        <dbReference type="Google" id="ProtNLM"/>
    </source>
</evidence>
<sequence>MWIREVDVPSDLIDAARAGRLVIFVGAGASRDEPAGLPDFRTLIKQIGASVSDQPNDDDLRHPDVYLGRLADKGIDVHRLVAHAINQPASQPNGLHQAIVKLATVHPSPRIVTTNYDLHLTTAAQAEGLDLAVYEAPALPVGDDFEGIIHLHGSLDQEPRRLVATDKDFGRAYLLDAWAARFLERMFAAFTVLFIGYSHGDVVMQYLARSLGPSGKRFVCTSDGDDPAWRQYGLTPVSYPAEGGSHAALPACLARWAELTAMGQTQHRARIADLVATEPPTIPEEVSYLDEVLEHPERIRYFTEKAHGATWFRWVAERPAFRALFDRERAGNESARTLMAWVADRYMLDESTSPLALLAMRDQPWPPATWQTIVHRLFAYDGEMRSWLSPWMVLALQNAPSPRDDLLDMLLAESSWGDNLGLALTLLEDRTRPVLKSALSFVDADTARFEVDLPGSEHWLSEAWSKVFAPMLDQHLAPIMASIDEQMARVYRLLRSLPDDSGFDPISFRRSAIEPHEQDSYREPIDVLIDAARDCIEHALVHEIDLAVRCVDAWAARGEALFRRLAVHAWRVRVDRSADEKLSWLEARDWLWEIRLQHEVYLLLREELPGASDEIAQAFVDAAIAGPPADGDDEVSPYRSYNLLAWLAQSAPDRPNIAQAFSDYQVAHPDFEPREHPDLNSYMISGFVENAPPLSADELHARIVEDPVAAVAALRQFQTDSLTLSGPTWTGALRSLQACVSAHPNDGLVVAEVLQPADGELRSAIIEGWDTADLDEQTIIDVLTVIDGWDRDEIRRAATKMLSNGGTQTNPTPWHQSPRARETARRLWPNEPETSTLSGADDLLTEAINHPAGDLAEFWTKVVQWAWTQAGDSWQGLPSELVTELDLMIVAEGRNGLLARTFLASQLHFYFAADPTWATSRLLPLFEWGRDEEMARGAWQGFLSWGRPNDGLLTAGLLDAYVETCRHHDALGSQLRHQLSAHLATIAMQAAADPLDWLPRFVVTAPEELRLSWADQVGHILEELNPDQAAAQWERWIRTYWARRVQSTPLPLARAEASTMARWLIGLASSRGEAVTLLVQTPAGLSQHSGLLHRIHELDLTADATNWATAITHLLRGTHGPNWSAAHYLQDIVKQLRAANPAPDLSELINQAMRLGVTSAADW</sequence>
<dbReference type="Gene3D" id="3.40.50.1220">
    <property type="entry name" value="TPP-binding domain"/>
    <property type="match status" value="1"/>
</dbReference>
<keyword evidence="3" id="KW-1185">Reference proteome</keyword>
<gene>
    <name evidence="2" type="ORF">HD601_003381</name>
</gene>
<evidence type="ECO:0000313" key="3">
    <source>
        <dbReference type="Proteomes" id="UP000542813"/>
    </source>
</evidence>
<feature type="region of interest" description="Disordered" evidence="1">
    <location>
        <begin position="803"/>
        <end position="838"/>
    </location>
</feature>
<dbReference type="InterPro" id="IPR029035">
    <property type="entry name" value="DHS-like_NAD/FAD-binding_dom"/>
</dbReference>
<protein>
    <recommendedName>
        <fullName evidence="4">DUF4020 domain-containing protein</fullName>
    </recommendedName>
</protein>
<dbReference type="Pfam" id="PF13289">
    <property type="entry name" value="SIR2_2"/>
    <property type="match status" value="1"/>
</dbReference>
<name>A0A7W9GSA6_9ACTN</name>
<comment type="caution">
    <text evidence="2">The sequence shown here is derived from an EMBL/GenBank/DDBJ whole genome shotgun (WGS) entry which is preliminary data.</text>
</comment>
<dbReference type="SUPFAM" id="SSF52467">
    <property type="entry name" value="DHS-like NAD/FAD-binding domain"/>
    <property type="match status" value="1"/>
</dbReference>